<sequence>MFLKSKKIAGFAAHQIQIAGKTVLIREASLADTKKLVEIEEAVYTGSAPWDQQAFVAEISRQHGKLYLSASIDDQTIAFLGLSYRKSSQDLHITNIAVLPIWQSKGLGSYLMKLAGKLVLDNHLTTLSLEVRQSNFRAFQLYEKIGFKKTQELVGYYDGDHEDAIEMEWQL</sequence>
<keyword evidence="7" id="KW-0687">Ribonucleoprotein</keyword>
<dbReference type="GO" id="GO:0005840">
    <property type="term" value="C:ribosome"/>
    <property type="evidence" value="ECO:0007669"/>
    <property type="project" value="UniProtKB-KW"/>
</dbReference>
<dbReference type="EMBL" id="CP029684">
    <property type="protein sequence ID" value="QAS69233.1"/>
    <property type="molecule type" value="Genomic_DNA"/>
</dbReference>
<keyword evidence="2" id="KW-0963">Cytoplasm</keyword>
<dbReference type="CDD" id="cd04301">
    <property type="entry name" value="NAT_SF"/>
    <property type="match status" value="1"/>
</dbReference>
<evidence type="ECO:0000313" key="9">
    <source>
        <dbReference type="Proteomes" id="UP001167919"/>
    </source>
</evidence>
<dbReference type="Pfam" id="PF00583">
    <property type="entry name" value="Acetyltransf_1"/>
    <property type="match status" value="1"/>
</dbReference>
<dbReference type="PANTHER" id="PTHR43420">
    <property type="entry name" value="ACETYLTRANSFERASE"/>
    <property type="match status" value="1"/>
</dbReference>
<dbReference type="EMBL" id="SDWY01000003">
    <property type="protein sequence ID" value="MDN6900768.1"/>
    <property type="molecule type" value="Genomic_DNA"/>
</dbReference>
<dbReference type="Proteomes" id="UP000286907">
    <property type="component" value="Chromosome"/>
</dbReference>
<comment type="similarity">
    <text evidence="1">Belongs to the acetyltransferase family. RimI subfamily.</text>
</comment>
<dbReference type="PROSITE" id="PS51186">
    <property type="entry name" value="GNAT"/>
    <property type="match status" value="1"/>
</dbReference>
<evidence type="ECO:0000313" key="7">
    <source>
        <dbReference type="EMBL" id="QAS69233.1"/>
    </source>
</evidence>
<reference evidence="6" key="2">
    <citation type="submission" date="2019-01" db="EMBL/GenBank/DDBJ databases">
        <title>Oenococcus sicerae UCMA17102.</title>
        <authorList>
            <person name="Cousin F.J."/>
            <person name="Le Guellec R."/>
            <person name="Cretenet M."/>
        </authorList>
    </citation>
    <scope>NUCLEOTIDE SEQUENCE</scope>
    <source>
        <strain evidence="6">UCMA17102</strain>
    </source>
</reference>
<gene>
    <name evidence="6" type="primary">rimI</name>
    <name evidence="7" type="ORF">DLJ48_01180</name>
    <name evidence="6" type="ORF">EVC35_07085</name>
</gene>
<dbReference type="NCBIfam" id="TIGR01575">
    <property type="entry name" value="rimI"/>
    <property type="match status" value="1"/>
</dbReference>
<dbReference type="InterPro" id="IPR006464">
    <property type="entry name" value="AcTrfase_RimI/Ard1"/>
</dbReference>
<organism evidence="6 9">
    <name type="scientific">Oenococcus sicerae</name>
    <dbReference type="NCBI Taxonomy" id="2203724"/>
    <lineage>
        <taxon>Bacteria</taxon>
        <taxon>Bacillati</taxon>
        <taxon>Bacillota</taxon>
        <taxon>Bacilli</taxon>
        <taxon>Lactobacillales</taxon>
        <taxon>Lactobacillaceae</taxon>
        <taxon>Oenococcus</taxon>
    </lineage>
</organism>
<dbReference type="InterPro" id="IPR016181">
    <property type="entry name" value="Acyl_CoA_acyltransferase"/>
</dbReference>
<reference evidence="7 8" key="1">
    <citation type="journal article" date="2019" name="Syst. Appl. Microbiol.">
        <title>Oenococcus sicerae sp. nov., isolated from French cider.</title>
        <authorList>
            <person name="Cousin F.J."/>
            <person name="Le Guellec R."/>
            <person name="Chagnot C."/>
            <person name="Goux D."/>
            <person name="Dalmasso M."/>
            <person name="Laplace J.M."/>
            <person name="Cretenet M."/>
        </authorList>
    </citation>
    <scope>NUCLEOTIDE SEQUENCE [LARGE SCALE GENOMIC DNA]</scope>
    <source>
        <strain evidence="7 8">UCMA 15228</strain>
    </source>
</reference>
<dbReference type="RefSeq" id="WP_128685166.1">
    <property type="nucleotide sequence ID" value="NZ_CP029684.2"/>
</dbReference>
<evidence type="ECO:0000256" key="3">
    <source>
        <dbReference type="ARBA" id="ARBA00022679"/>
    </source>
</evidence>
<keyword evidence="3" id="KW-0808">Transferase</keyword>
<feature type="domain" description="N-acetyltransferase" evidence="5">
    <location>
        <begin position="23"/>
        <end position="171"/>
    </location>
</feature>
<dbReference type="AlphaFoldDB" id="A0AAJ1R9V2"/>
<proteinExistence type="inferred from homology"/>
<dbReference type="SUPFAM" id="SSF55729">
    <property type="entry name" value="Acyl-CoA N-acyltransferases (Nat)"/>
    <property type="match status" value="1"/>
</dbReference>
<dbReference type="GO" id="GO:0008080">
    <property type="term" value="F:N-acetyltransferase activity"/>
    <property type="evidence" value="ECO:0007669"/>
    <property type="project" value="InterPro"/>
</dbReference>
<dbReference type="InterPro" id="IPR000182">
    <property type="entry name" value="GNAT_dom"/>
</dbReference>
<dbReference type="Gene3D" id="3.40.630.30">
    <property type="match status" value="1"/>
</dbReference>
<keyword evidence="4" id="KW-0012">Acyltransferase</keyword>
<evidence type="ECO:0000256" key="4">
    <source>
        <dbReference type="ARBA" id="ARBA00023315"/>
    </source>
</evidence>
<keyword evidence="8" id="KW-1185">Reference proteome</keyword>
<name>A0AAJ1R9V2_9LACO</name>
<evidence type="ECO:0000313" key="8">
    <source>
        <dbReference type="Proteomes" id="UP000286907"/>
    </source>
</evidence>
<protein>
    <submittedName>
        <fullName evidence="7">Ribosomal protein S18-alanine N-acetyltransferase</fullName>
    </submittedName>
    <submittedName>
        <fullName evidence="6">Ribosomal-protein-alanine N-acetyltransferase</fullName>
    </submittedName>
</protein>
<evidence type="ECO:0000256" key="1">
    <source>
        <dbReference type="ARBA" id="ARBA00005395"/>
    </source>
</evidence>
<reference evidence="7" key="3">
    <citation type="submission" date="2020-01" db="EMBL/GenBank/DDBJ databases">
        <authorList>
            <person name="Cousin F.J."/>
            <person name="Le Guellec R."/>
            <person name="Cretenet M."/>
        </authorList>
    </citation>
    <scope>NUCLEOTIDE SEQUENCE</scope>
    <source>
        <strain evidence="7">UCMA 15228</strain>
    </source>
</reference>
<evidence type="ECO:0000313" key="6">
    <source>
        <dbReference type="EMBL" id="MDN6900768.1"/>
    </source>
</evidence>
<evidence type="ECO:0000256" key="2">
    <source>
        <dbReference type="ARBA" id="ARBA00022490"/>
    </source>
</evidence>
<evidence type="ECO:0000259" key="5">
    <source>
        <dbReference type="PROSITE" id="PS51186"/>
    </source>
</evidence>
<keyword evidence="7" id="KW-0689">Ribosomal protein</keyword>
<accession>A0AAJ1R9V2</accession>
<dbReference type="Proteomes" id="UP001167919">
    <property type="component" value="Unassembled WGS sequence"/>
</dbReference>
<dbReference type="InterPro" id="IPR050680">
    <property type="entry name" value="YpeA/RimI_acetyltransf"/>
</dbReference>